<dbReference type="EMBL" id="SDIL01000077">
    <property type="protein sequence ID" value="RXK37098.1"/>
    <property type="molecule type" value="Genomic_DNA"/>
</dbReference>
<evidence type="ECO:0000313" key="2">
    <source>
        <dbReference type="EMBL" id="RXK37098.1"/>
    </source>
</evidence>
<feature type="compositionally biased region" description="Polar residues" evidence="1">
    <location>
        <begin position="1"/>
        <end position="14"/>
    </location>
</feature>
<evidence type="ECO:0000313" key="3">
    <source>
        <dbReference type="Proteomes" id="UP000289152"/>
    </source>
</evidence>
<dbReference type="InParanoid" id="A0A4Q1BHK7"/>
<sequence>MSANSKPTTSSNKLNVKGNRLGHDITAPTISSIARSHPHPPHPGGQGQGHGHVGRLPVVRSRLNDSQSLTDDTQVVQTQTRSQSQRSTQTQSQRPTQSQTHPPKHLTTLPTSSPTLSRGDHYMRELTRARSKILALETRLAMTSNLQPTITKLQAENKTLNTRLIALKAENEALGLALRQVDHRGGAAGDDHRARVRAGGVGAGAGGVGGTGAGAGGGVGVGGAGTGAGARGNTENVHPAEGDWSRMILELRNHPRFVAMTVSKSKDDA</sequence>
<reference evidence="2 3" key="1">
    <citation type="submission" date="2016-06" db="EMBL/GenBank/DDBJ databases">
        <title>Evolution of pathogenesis and genome organization in the Tremellales.</title>
        <authorList>
            <person name="Cuomo C."/>
            <person name="Litvintseva A."/>
            <person name="Heitman J."/>
            <person name="Chen Y."/>
            <person name="Sun S."/>
            <person name="Springer D."/>
            <person name="Dromer F."/>
            <person name="Young S."/>
            <person name="Zeng Q."/>
            <person name="Chapman S."/>
            <person name="Gujja S."/>
            <person name="Saif S."/>
            <person name="Birren B."/>
        </authorList>
    </citation>
    <scope>NUCLEOTIDE SEQUENCE [LARGE SCALE GENOMIC DNA]</scope>
    <source>
        <strain evidence="2 3">ATCC 28783</strain>
    </source>
</reference>
<proteinExistence type="predicted"/>
<accession>A0A4Q1BHK7</accession>
<evidence type="ECO:0000256" key="1">
    <source>
        <dbReference type="SAM" id="MobiDB-lite"/>
    </source>
</evidence>
<organism evidence="2 3">
    <name type="scientific">Tremella mesenterica</name>
    <name type="common">Jelly fungus</name>
    <dbReference type="NCBI Taxonomy" id="5217"/>
    <lineage>
        <taxon>Eukaryota</taxon>
        <taxon>Fungi</taxon>
        <taxon>Dikarya</taxon>
        <taxon>Basidiomycota</taxon>
        <taxon>Agaricomycotina</taxon>
        <taxon>Tremellomycetes</taxon>
        <taxon>Tremellales</taxon>
        <taxon>Tremellaceae</taxon>
        <taxon>Tremella</taxon>
    </lineage>
</organism>
<gene>
    <name evidence="2" type="ORF">M231_05614</name>
</gene>
<dbReference type="VEuPathDB" id="FungiDB:TREMEDRAFT_66493"/>
<dbReference type="Proteomes" id="UP000289152">
    <property type="component" value="Unassembled WGS sequence"/>
</dbReference>
<feature type="region of interest" description="Disordered" evidence="1">
    <location>
        <begin position="1"/>
        <end position="118"/>
    </location>
</feature>
<protein>
    <submittedName>
        <fullName evidence="2">Uncharacterized protein</fullName>
    </submittedName>
</protein>
<feature type="compositionally biased region" description="Low complexity" evidence="1">
    <location>
        <begin position="67"/>
        <end position="117"/>
    </location>
</feature>
<keyword evidence="3" id="KW-1185">Reference proteome</keyword>
<comment type="caution">
    <text evidence="2">The sequence shown here is derived from an EMBL/GenBank/DDBJ whole genome shotgun (WGS) entry which is preliminary data.</text>
</comment>
<dbReference type="AlphaFoldDB" id="A0A4Q1BHK7"/>
<name>A0A4Q1BHK7_TREME</name>